<dbReference type="EC" id="2.3.1.282" evidence="5"/>
<dbReference type="InterPro" id="IPR023213">
    <property type="entry name" value="CAT-like_dom_sf"/>
</dbReference>
<evidence type="ECO:0000256" key="7">
    <source>
        <dbReference type="ARBA" id="ARBA00022679"/>
    </source>
</evidence>
<evidence type="ECO:0000256" key="9">
    <source>
        <dbReference type="ARBA" id="ARBA00030465"/>
    </source>
</evidence>
<evidence type="ECO:0000256" key="4">
    <source>
        <dbReference type="ARBA" id="ARBA00006558"/>
    </source>
</evidence>
<evidence type="ECO:0000256" key="2">
    <source>
        <dbReference type="ARBA" id="ARBA00000625"/>
    </source>
</evidence>
<dbReference type="PANTHER" id="PTHR28037:SF1">
    <property type="entry name" value="ALCOHOL O-ACETYLTRANSFERASE 1-RELATED"/>
    <property type="match status" value="1"/>
</dbReference>
<comment type="catalytic activity">
    <reaction evidence="2">
        <text>2 a mycocerosyl-[mycocerosic acid synthase] + a phenolphthiocerol = a dimycocerosyl phenolphthiocerol + 2 holo-[mycocerosic acid synthase].</text>
        <dbReference type="EC" id="2.3.1.282"/>
    </reaction>
</comment>
<evidence type="ECO:0000256" key="6">
    <source>
        <dbReference type="ARBA" id="ARBA00013449"/>
    </source>
</evidence>
<feature type="domain" description="Phthiocerol/phthiodiolone dimycocerosyl transferase C-terminal" evidence="12">
    <location>
        <begin position="275"/>
        <end position="442"/>
    </location>
</feature>
<evidence type="ECO:0000256" key="10">
    <source>
        <dbReference type="ARBA" id="ARBA00032317"/>
    </source>
</evidence>
<dbReference type="EMBL" id="PVNK01000149">
    <property type="protein sequence ID" value="PRP97708.1"/>
    <property type="molecule type" value="Genomic_DNA"/>
</dbReference>
<dbReference type="InterPro" id="IPR031641">
    <property type="entry name" value="PapA_C"/>
</dbReference>
<gene>
    <name evidence="13" type="ORF">ENSA5_32170</name>
</gene>
<comment type="catalytic activity">
    <reaction evidence="3">
        <text>2 a mycocerosyl-[mycocerosic acid synthase] + a phthiodiolone = a dimycocerosyl phthiodiolone + 2 holo-[mycocerosic acid synthase].</text>
        <dbReference type="EC" id="2.3.1.282"/>
    </reaction>
</comment>
<dbReference type="GO" id="GO:0016746">
    <property type="term" value="F:acyltransferase activity"/>
    <property type="evidence" value="ECO:0007669"/>
    <property type="project" value="UniProtKB-KW"/>
</dbReference>
<keyword evidence="7 13" id="KW-0808">Transferase</keyword>
<dbReference type="Pfam" id="PF16911">
    <property type="entry name" value="PapA_C"/>
    <property type="match status" value="1"/>
</dbReference>
<dbReference type="Gene3D" id="3.30.559.10">
    <property type="entry name" value="Chloramphenicol acetyltransferase-like domain"/>
    <property type="match status" value="1"/>
</dbReference>
<dbReference type="Gene3D" id="3.30.559.30">
    <property type="entry name" value="Nonribosomal peptide synthetase, condensation domain"/>
    <property type="match status" value="1"/>
</dbReference>
<evidence type="ECO:0000256" key="5">
    <source>
        <dbReference type="ARBA" id="ARBA00012866"/>
    </source>
</evidence>
<dbReference type="SUPFAM" id="SSF52777">
    <property type="entry name" value="CoA-dependent acyltransferases"/>
    <property type="match status" value="2"/>
</dbReference>
<dbReference type="PANTHER" id="PTHR28037">
    <property type="entry name" value="ALCOHOL O-ACETYLTRANSFERASE 1-RELATED"/>
    <property type="match status" value="1"/>
</dbReference>
<reference evidence="13 14" key="1">
    <citation type="submission" date="2018-03" db="EMBL/GenBank/DDBJ databases">
        <title>Draft Genome Sequences of the Obligatory Marine Myxobacteria Enhygromyxa salina SWB005.</title>
        <authorList>
            <person name="Poehlein A."/>
            <person name="Moghaddam J.A."/>
            <person name="Harms H."/>
            <person name="Alanjari M."/>
            <person name="Koenig G.M."/>
            <person name="Daniel R."/>
            <person name="Schaeberle T.F."/>
        </authorList>
    </citation>
    <scope>NUCLEOTIDE SEQUENCE [LARGE SCALE GENOMIC DNA]</scope>
    <source>
        <strain evidence="13 14">SWB005</strain>
    </source>
</reference>
<sequence length="505" mass="55301">MSKKRDSEVSSGVVSVSAKIGLTSAIAATGIPARREEYILRGTGRGPARGLNLNRYLTTSERLFLAMAEQVVMNPVVMVRCRGSLPVERVEHAIRTVQRRHPALCVKLVRDATPWFSERDVPPVPLRVIERESKDHWRAIVRDELNTPMAAEGPLIRFVLVRDSAGAELICTTDHVNADGRSGLFVLRDVLRVIEDPKLRLVPLRERSCFDDYLPTGPWDLALGPRLPDALRGLVAERSQELLARLEGGRLARLRARALGVPAEPRPPLEPAPIDFVHRRIDAERTGALVEACRAHDNTVLSALAVACADALVTVEGPGARGLIGCITPIDIRSLLTPSVGDDFGIYAWAPTSYHPVGPGADFWGLARRMQRIVKAYRSVPALAGMRRLLDLIELSEGTALAGVYERVSRVVLDGLMVVSNLGRVALPERAAGVEVESFGFFAMIPAADFVLGVQSFRGVMELNYCCSRNWMRQSVIEGVADRVEATLDAAIGRPPSPGAERMRY</sequence>
<keyword evidence="14" id="KW-1185">Reference proteome</keyword>
<evidence type="ECO:0000313" key="13">
    <source>
        <dbReference type="EMBL" id="PRP97708.1"/>
    </source>
</evidence>
<name>A0A2S9XXW3_9BACT</name>
<organism evidence="13 14">
    <name type="scientific">Enhygromyxa salina</name>
    <dbReference type="NCBI Taxonomy" id="215803"/>
    <lineage>
        <taxon>Bacteria</taxon>
        <taxon>Pseudomonadati</taxon>
        <taxon>Myxococcota</taxon>
        <taxon>Polyangia</taxon>
        <taxon>Nannocystales</taxon>
        <taxon>Nannocystaceae</taxon>
        <taxon>Enhygromyxa</taxon>
    </lineage>
</organism>
<comment type="catalytic activity">
    <reaction evidence="1">
        <text>2 a mycocerosyl-[mycocerosic acid synthase] + a phthiocerol = a dimycocerosyl phthiocerol + 2 holo-[mycocerosic acid synthase].</text>
        <dbReference type="EC" id="2.3.1.282"/>
    </reaction>
</comment>
<evidence type="ECO:0000256" key="1">
    <source>
        <dbReference type="ARBA" id="ARBA00000026"/>
    </source>
</evidence>
<proteinExistence type="inferred from homology"/>
<protein>
    <recommendedName>
        <fullName evidence="6">Phthiocerol/phthiodiolone dimycocerosyl transferase</fullName>
        <ecNumber evidence="5">2.3.1.282</ecNumber>
    </recommendedName>
    <alternativeName>
        <fullName evidence="11">Acyltransferase PapA5</fullName>
    </alternativeName>
    <alternativeName>
        <fullName evidence="9">Phthiocerol/phthiodiolone O-acyltransferase</fullName>
    </alternativeName>
    <alternativeName>
        <fullName evidence="10">Polyketide synthase-associated protein A5</fullName>
    </alternativeName>
</protein>
<evidence type="ECO:0000313" key="14">
    <source>
        <dbReference type="Proteomes" id="UP000237968"/>
    </source>
</evidence>
<evidence type="ECO:0000256" key="8">
    <source>
        <dbReference type="ARBA" id="ARBA00023315"/>
    </source>
</evidence>
<comment type="caution">
    <text evidence="13">The sequence shown here is derived from an EMBL/GenBank/DDBJ whole genome shotgun (WGS) entry which is preliminary data.</text>
</comment>
<keyword evidence="8 13" id="KW-0012">Acyltransferase</keyword>
<dbReference type="Proteomes" id="UP000237968">
    <property type="component" value="Unassembled WGS sequence"/>
</dbReference>
<evidence type="ECO:0000256" key="11">
    <source>
        <dbReference type="ARBA" id="ARBA00033407"/>
    </source>
</evidence>
<dbReference type="AlphaFoldDB" id="A0A2S9XXW3"/>
<dbReference type="InterPro" id="IPR052058">
    <property type="entry name" value="Alcohol_O-acetyltransferase"/>
</dbReference>
<comment type="similarity">
    <text evidence="4">Belongs to the acyltransferase PapA5 family.</text>
</comment>
<evidence type="ECO:0000256" key="3">
    <source>
        <dbReference type="ARBA" id="ARBA00001907"/>
    </source>
</evidence>
<evidence type="ECO:0000259" key="12">
    <source>
        <dbReference type="Pfam" id="PF16911"/>
    </source>
</evidence>
<accession>A0A2S9XXW3</accession>